<feature type="signal peptide" evidence="1">
    <location>
        <begin position="1"/>
        <end position="18"/>
    </location>
</feature>
<dbReference type="RefSeq" id="WP_345370763.1">
    <property type="nucleotide sequence ID" value="NZ_BAABJX010000024.1"/>
</dbReference>
<evidence type="ECO:0008006" key="4">
    <source>
        <dbReference type="Google" id="ProtNLM"/>
    </source>
</evidence>
<gene>
    <name evidence="2" type="ORF">GCM10023331_15990</name>
</gene>
<proteinExistence type="predicted"/>
<dbReference type="EMBL" id="BAABJX010000024">
    <property type="protein sequence ID" value="GAA4831542.1"/>
    <property type="molecule type" value="Genomic_DNA"/>
</dbReference>
<keyword evidence="1" id="KW-0732">Signal</keyword>
<keyword evidence="3" id="KW-1185">Reference proteome</keyword>
<protein>
    <recommendedName>
        <fullName evidence="4">Lipocalin-like domain-containing protein</fullName>
    </recommendedName>
</protein>
<dbReference type="Proteomes" id="UP001500298">
    <property type="component" value="Unassembled WGS sequence"/>
</dbReference>
<name>A0ABP9DD45_9BACT</name>
<dbReference type="PROSITE" id="PS51257">
    <property type="entry name" value="PROKAR_LIPOPROTEIN"/>
    <property type="match status" value="1"/>
</dbReference>
<evidence type="ECO:0000313" key="2">
    <source>
        <dbReference type="EMBL" id="GAA4831542.1"/>
    </source>
</evidence>
<reference evidence="3" key="1">
    <citation type="journal article" date="2019" name="Int. J. Syst. Evol. Microbiol.">
        <title>The Global Catalogue of Microorganisms (GCM) 10K type strain sequencing project: providing services to taxonomists for standard genome sequencing and annotation.</title>
        <authorList>
            <consortium name="The Broad Institute Genomics Platform"/>
            <consortium name="The Broad Institute Genome Sequencing Center for Infectious Disease"/>
            <person name="Wu L."/>
            <person name="Ma J."/>
        </authorList>
    </citation>
    <scope>NUCLEOTIDE SEQUENCE [LARGE SCALE GENOMIC DNA]</scope>
    <source>
        <strain evidence="3">JCM 18326</strain>
    </source>
</reference>
<evidence type="ECO:0000256" key="1">
    <source>
        <dbReference type="SAM" id="SignalP"/>
    </source>
</evidence>
<feature type="chain" id="PRO_5046456022" description="Lipocalin-like domain-containing protein" evidence="1">
    <location>
        <begin position="19"/>
        <end position="159"/>
    </location>
</feature>
<sequence length="159" mass="17934">MRKLLTFCSFIFLITSCADTPSSIIKKVEGKWTLVSVEETDNNNGILLKGGEFDFSQPCEIEKDTFTQCSGEIITSTGNRISFIYNIAMGSGKNKDVINFYTEEFSDDKQFTLALHGSGEIEHLDEEEFTFYSHAYTAIHDSTILSTNTFPVKITLQRQ</sequence>
<evidence type="ECO:0000313" key="3">
    <source>
        <dbReference type="Proteomes" id="UP001500298"/>
    </source>
</evidence>
<comment type="caution">
    <text evidence="2">The sequence shown here is derived from an EMBL/GenBank/DDBJ whole genome shotgun (WGS) entry which is preliminary data.</text>
</comment>
<accession>A0ABP9DD45</accession>
<organism evidence="2 3">
    <name type="scientific">Algivirga pacifica</name>
    <dbReference type="NCBI Taxonomy" id="1162670"/>
    <lineage>
        <taxon>Bacteria</taxon>
        <taxon>Pseudomonadati</taxon>
        <taxon>Bacteroidota</taxon>
        <taxon>Cytophagia</taxon>
        <taxon>Cytophagales</taxon>
        <taxon>Flammeovirgaceae</taxon>
        <taxon>Algivirga</taxon>
    </lineage>
</organism>